<dbReference type="PANTHER" id="PTHR12304">
    <property type="entry name" value="INOSINE-URIDINE PREFERRING NUCLEOSIDE HYDROLASE"/>
    <property type="match status" value="1"/>
</dbReference>
<dbReference type="Gene3D" id="2.150.10.10">
    <property type="entry name" value="Serralysin-like metalloprotease, C-terminal"/>
    <property type="match status" value="2"/>
</dbReference>
<dbReference type="Pfam" id="PF01156">
    <property type="entry name" value="IU_nuc_hydro"/>
    <property type="match status" value="1"/>
</dbReference>
<sequence length="532" mass="55149">MVNSIKPIPLIVDDDGSQDGMTALAFILNNPKFSVEAITISQGIALPPEGFINNLARMLGRLGDTDIPVGVGRPDPLSGNNTYPEFIRAGSDTFWAPFVTLPDTVPSIQTQSAASLIVETIRNSPEPVAILATGSLTNIAEALRLDPSIIDNIAVVQILGGAVFVPGNLGVLPEPPFATNAVAEFNIWVDPVAASEVFAAGERGLKIQLTPLDATNQISFDRGDLEAWRATGTPESVLSSEFLDFALTIIQSGNDPNPVWDLIAAINLSETDFSPETPLSITVDTESDPGATQGQLIVVPDQPPNILASLNPSFDNIPYSPSELFAVIAAQASVPGFSIGTSGDDVVYGSDARDVISGLSGDDIIYGNGGEDTLLGGYGNDTIYGSASNEFISGGVGNDTIYGNGGLDTIYAGEGDNLIYGGSQADRIFAGSGNDTIYANGGGDFINSGAGLDTVYLGTGKATVVLEAGQGYDTINNFELGSSTFIVGNLLNDLTFADESNGVRIFAGNDLLAVVSNQSASTFSSNVGGIFA</sequence>
<evidence type="ECO:0000256" key="2">
    <source>
        <dbReference type="ARBA" id="ARBA00023295"/>
    </source>
</evidence>
<accession>A0ABR8GY45</accession>
<keyword evidence="5" id="KW-1185">Reference proteome</keyword>
<gene>
    <name evidence="4" type="ORF">H6G81_28450</name>
</gene>
<protein>
    <submittedName>
        <fullName evidence="4">Nucleoside hydrolase</fullName>
    </submittedName>
</protein>
<reference evidence="4 5" key="1">
    <citation type="journal article" date="2020" name="ISME J.">
        <title>Comparative genomics reveals insights into cyanobacterial evolution and habitat adaptation.</title>
        <authorList>
            <person name="Chen M.Y."/>
            <person name="Teng W.K."/>
            <person name="Zhao L."/>
            <person name="Hu C.X."/>
            <person name="Zhou Y.K."/>
            <person name="Han B.P."/>
            <person name="Song L.R."/>
            <person name="Shu W.S."/>
        </authorList>
    </citation>
    <scope>NUCLEOTIDE SEQUENCE [LARGE SCALE GENOMIC DNA]</scope>
    <source>
        <strain evidence="4 5">FACHB-248</strain>
    </source>
</reference>
<dbReference type="RefSeq" id="WP_084763129.1">
    <property type="nucleotide sequence ID" value="NZ_JACJTA010000090.1"/>
</dbReference>
<dbReference type="InterPro" id="IPR011049">
    <property type="entry name" value="Serralysin-like_metalloprot_C"/>
</dbReference>
<dbReference type="PANTHER" id="PTHR12304:SF46">
    <property type="entry name" value="INOSINE-ADENOSINE-GUANOSINE-NUCLEOSIDE HYDROLASE"/>
    <property type="match status" value="1"/>
</dbReference>
<comment type="caution">
    <text evidence="4">The sequence shown here is derived from an EMBL/GenBank/DDBJ whole genome shotgun (WGS) entry which is preliminary data.</text>
</comment>
<dbReference type="SUPFAM" id="SSF51120">
    <property type="entry name" value="beta-Roll"/>
    <property type="match status" value="1"/>
</dbReference>
<name>A0ABR8GY45_9CYAN</name>
<proteinExistence type="predicted"/>
<dbReference type="GO" id="GO:0016787">
    <property type="term" value="F:hydrolase activity"/>
    <property type="evidence" value="ECO:0007669"/>
    <property type="project" value="UniProtKB-KW"/>
</dbReference>
<evidence type="ECO:0000313" key="5">
    <source>
        <dbReference type="Proteomes" id="UP000660380"/>
    </source>
</evidence>
<evidence type="ECO:0000313" key="4">
    <source>
        <dbReference type="EMBL" id="MBD2608343.1"/>
    </source>
</evidence>
<dbReference type="InterPro" id="IPR023186">
    <property type="entry name" value="IUNH"/>
</dbReference>
<dbReference type="SUPFAM" id="SSF53590">
    <property type="entry name" value="Nucleoside hydrolase"/>
    <property type="match status" value="1"/>
</dbReference>
<keyword evidence="2" id="KW-0326">Glycosidase</keyword>
<dbReference type="PROSITE" id="PS00330">
    <property type="entry name" value="HEMOLYSIN_CALCIUM"/>
    <property type="match status" value="1"/>
</dbReference>
<dbReference type="InterPro" id="IPR018511">
    <property type="entry name" value="Hemolysin-typ_Ca-bd_CS"/>
</dbReference>
<dbReference type="Gene3D" id="3.90.245.10">
    <property type="entry name" value="Ribonucleoside hydrolase-like"/>
    <property type="match status" value="1"/>
</dbReference>
<dbReference type="InterPro" id="IPR001910">
    <property type="entry name" value="Inosine/uridine_hydrolase_dom"/>
</dbReference>
<dbReference type="InterPro" id="IPR001343">
    <property type="entry name" value="Hemolysn_Ca-bd"/>
</dbReference>
<keyword evidence="1 4" id="KW-0378">Hydrolase</keyword>
<organism evidence="4 5">
    <name type="scientific">Scytonema hofmannii FACHB-248</name>
    <dbReference type="NCBI Taxonomy" id="1842502"/>
    <lineage>
        <taxon>Bacteria</taxon>
        <taxon>Bacillati</taxon>
        <taxon>Cyanobacteriota</taxon>
        <taxon>Cyanophyceae</taxon>
        <taxon>Nostocales</taxon>
        <taxon>Scytonemataceae</taxon>
        <taxon>Scytonema</taxon>
    </lineage>
</organism>
<evidence type="ECO:0000256" key="1">
    <source>
        <dbReference type="ARBA" id="ARBA00022801"/>
    </source>
</evidence>
<evidence type="ECO:0000259" key="3">
    <source>
        <dbReference type="Pfam" id="PF01156"/>
    </source>
</evidence>
<dbReference type="PRINTS" id="PR00313">
    <property type="entry name" value="CABNDNGRPT"/>
</dbReference>
<dbReference type="EMBL" id="JACJTA010000090">
    <property type="protein sequence ID" value="MBD2608343.1"/>
    <property type="molecule type" value="Genomic_DNA"/>
</dbReference>
<dbReference type="Proteomes" id="UP000660380">
    <property type="component" value="Unassembled WGS sequence"/>
</dbReference>
<dbReference type="InterPro" id="IPR036452">
    <property type="entry name" value="Ribo_hydro-like"/>
</dbReference>
<feature type="domain" description="Inosine/uridine-preferring nucleoside hydrolase" evidence="3">
    <location>
        <begin position="10"/>
        <end position="301"/>
    </location>
</feature>
<dbReference type="Pfam" id="PF00353">
    <property type="entry name" value="HemolysinCabind"/>
    <property type="match status" value="2"/>
</dbReference>